<accession>A0A1E8BF90</accession>
<gene>
    <name evidence="2" type="ORF">BWGOE11_56180</name>
</gene>
<dbReference type="Proteomes" id="UP000175835">
    <property type="component" value="Unassembled WGS sequence"/>
</dbReference>
<feature type="transmembrane region" description="Helical" evidence="1">
    <location>
        <begin position="79"/>
        <end position="99"/>
    </location>
</feature>
<proteinExistence type="predicted"/>
<protein>
    <recommendedName>
        <fullName evidence="4">Group-specific protein</fullName>
    </recommendedName>
</protein>
<keyword evidence="1" id="KW-1133">Transmembrane helix</keyword>
<comment type="caution">
    <text evidence="2">The sequence shown here is derived from an EMBL/GenBank/DDBJ whole genome shotgun (WGS) entry which is preliminary data.</text>
</comment>
<feature type="transmembrane region" description="Helical" evidence="1">
    <location>
        <begin position="35"/>
        <end position="59"/>
    </location>
</feature>
<keyword evidence="1" id="KW-0812">Transmembrane</keyword>
<dbReference type="RefSeq" id="WP_070129290.1">
    <property type="nucleotide sequence ID" value="NZ_LXLM01000110.1"/>
</dbReference>
<sequence>MGIFYVIPLFLIFGTATFLFIKAGSLKIKDKNLSLIMVCLAINILIIPISCLGGSFVSYKNEAATEFTYNNPLYFWKGFFFIQIIPLFILLAALIWWFIRKGNEKIDT</sequence>
<feature type="transmembrane region" description="Helical" evidence="1">
    <location>
        <begin position="6"/>
        <end position="23"/>
    </location>
</feature>
<evidence type="ECO:0000313" key="2">
    <source>
        <dbReference type="EMBL" id="OFD87666.1"/>
    </source>
</evidence>
<evidence type="ECO:0000256" key="1">
    <source>
        <dbReference type="SAM" id="Phobius"/>
    </source>
</evidence>
<name>A0A1E8BF90_BACMY</name>
<dbReference type="AlphaFoldDB" id="A0A1E8BF90"/>
<reference evidence="2 3" key="1">
    <citation type="submission" date="2016-05" db="EMBL/GenBank/DDBJ databases">
        <title>Bacillus thuringiensis and Bacillus weihenstephanensis as novel biocontrol agents of wilt causing Verticillium species.</title>
        <authorList>
            <person name="Hollensteiner J."/>
            <person name="Wemheuer F."/>
            <person name="Harting R."/>
            <person name="Kolarzyk A."/>
            <person name="Diaz-Valerio S."/>
            <person name="Poehlein A."/>
            <person name="Brzuszkiewicz E."/>
            <person name="Nesemann K."/>
            <person name="Braus-Stromeyer S."/>
            <person name="Braus G."/>
            <person name="Daniel R."/>
            <person name="Liesegang H."/>
        </authorList>
    </citation>
    <scope>NUCLEOTIDE SEQUENCE [LARGE SCALE GENOMIC DNA]</scope>
    <source>
        <strain evidence="2 3">GOE11</strain>
    </source>
</reference>
<organism evidence="2 3">
    <name type="scientific">Bacillus mycoides</name>
    <dbReference type="NCBI Taxonomy" id="1405"/>
    <lineage>
        <taxon>Bacteria</taxon>
        <taxon>Bacillati</taxon>
        <taxon>Bacillota</taxon>
        <taxon>Bacilli</taxon>
        <taxon>Bacillales</taxon>
        <taxon>Bacillaceae</taxon>
        <taxon>Bacillus</taxon>
        <taxon>Bacillus cereus group</taxon>
    </lineage>
</organism>
<dbReference type="EMBL" id="LXLX01000062">
    <property type="protein sequence ID" value="OFD87666.1"/>
    <property type="molecule type" value="Genomic_DNA"/>
</dbReference>
<evidence type="ECO:0008006" key="4">
    <source>
        <dbReference type="Google" id="ProtNLM"/>
    </source>
</evidence>
<keyword evidence="1" id="KW-0472">Membrane</keyword>
<dbReference type="PATRIC" id="fig|86662.23.peg.5895"/>
<evidence type="ECO:0000313" key="3">
    <source>
        <dbReference type="Proteomes" id="UP000175835"/>
    </source>
</evidence>